<dbReference type="EMBL" id="JAHESC010000004">
    <property type="protein sequence ID" value="MBT1685670.1"/>
    <property type="molecule type" value="Genomic_DNA"/>
</dbReference>
<name>A0AAP2GGM6_9BACT</name>
<accession>A0AAP2GGM6</accession>
<sequence length="653" mass="70005">MKAPSLIFTALLALLVTHVAVAQVPSDNGKFTADAAKGCANLVVRVTNAYCVTESCSYQKIKNGVVVQTGEFDNAKAGFDTVHFPSSGTYMLSIVVGTTGVNNDEIRIDVSPNTPPDLEAYSCNGGNVFVRVLTSTYPFYVFDYADGPPVTKPAISAFDIHTYVPAPATPTPRTVKVTGSNGPGANDASCLAKTATVTVANTLPAADIRRVEVLDPGSSVKVDFDTDPSIQYRFMVATNNATGFQQYAQLYSDQATTMTQTLANVPAQVNYYCFRVNTYNPCDNVVAASSPVVCSLNLTATAQNNENDLTWSTAVASAGHPLTGITITRNDAALPNVAPTPAAYADTDVTCREPYTYRLTGHYTGGAQSLSLPKSVTAFSNNIPPAIADISAQVDGTSVTLTWPEVAVPASAFSLVKTVNGVPGAEEEFTTLPFIDPAYAAATPTCYRVTYTDRCGNTSLPSPDACPVQLTGSLRPDNTVDLAWLAYNGWTSPVSTYIVNLYDDQGNLVESTDAGNVTTFTEPHTQNPDIQVCTYVITARAADGTLDPSVSNIITLIKAPNLYYPTGFTPNRDGTNDTFRVFGQRYVVSFEMKVFNRWGEMMYSTGDKDDAGWDGTYKGNLQPEGTYVFTATVVDRAGRTFERSGAFYLLRKK</sequence>
<dbReference type="Pfam" id="PF13585">
    <property type="entry name" value="CHU_C"/>
    <property type="match status" value="1"/>
</dbReference>
<gene>
    <name evidence="2" type="ORF">KK078_03835</name>
</gene>
<feature type="chain" id="PRO_5042889174" evidence="1">
    <location>
        <begin position="23"/>
        <end position="653"/>
    </location>
</feature>
<proteinExistence type="predicted"/>
<dbReference type="NCBIfam" id="TIGR04131">
    <property type="entry name" value="Bac_Flav_CTERM"/>
    <property type="match status" value="1"/>
</dbReference>
<dbReference type="Proteomes" id="UP001319180">
    <property type="component" value="Unassembled WGS sequence"/>
</dbReference>
<keyword evidence="1" id="KW-0732">Signal</keyword>
<dbReference type="RefSeq" id="WP_254088921.1">
    <property type="nucleotide sequence ID" value="NZ_JAHESC010000004.1"/>
</dbReference>
<evidence type="ECO:0000256" key="1">
    <source>
        <dbReference type="SAM" id="SignalP"/>
    </source>
</evidence>
<keyword evidence="3" id="KW-1185">Reference proteome</keyword>
<feature type="signal peptide" evidence="1">
    <location>
        <begin position="1"/>
        <end position="22"/>
    </location>
</feature>
<comment type="caution">
    <text evidence="2">The sequence shown here is derived from an EMBL/GenBank/DDBJ whole genome shotgun (WGS) entry which is preliminary data.</text>
</comment>
<evidence type="ECO:0000313" key="2">
    <source>
        <dbReference type="EMBL" id="MBT1685670.1"/>
    </source>
</evidence>
<dbReference type="AlphaFoldDB" id="A0AAP2GGM6"/>
<evidence type="ECO:0000313" key="3">
    <source>
        <dbReference type="Proteomes" id="UP001319180"/>
    </source>
</evidence>
<protein>
    <submittedName>
        <fullName evidence="2">Gliding motility-associated C-terminal domain-containing protein</fullName>
    </submittedName>
</protein>
<reference evidence="2 3" key="1">
    <citation type="submission" date="2021-05" db="EMBL/GenBank/DDBJ databases">
        <title>A Polyphasic approach of four new species of the genus Ohtaekwangia: Ohtaekwangia histidinii sp. nov., Ohtaekwangia cretensis sp. nov., Ohtaekwangia indiensis sp. nov., Ohtaekwangia reichenbachii sp. nov. from diverse environment.</title>
        <authorList>
            <person name="Octaviana S."/>
        </authorList>
    </citation>
    <scope>NUCLEOTIDE SEQUENCE [LARGE SCALE GENOMIC DNA]</scope>
    <source>
        <strain evidence="2 3">PWU37</strain>
    </source>
</reference>
<dbReference type="InterPro" id="IPR026341">
    <property type="entry name" value="T9SS_type_B"/>
</dbReference>
<organism evidence="2 3">
    <name type="scientific">Dawidia soli</name>
    <dbReference type="NCBI Taxonomy" id="2782352"/>
    <lineage>
        <taxon>Bacteria</taxon>
        <taxon>Pseudomonadati</taxon>
        <taxon>Bacteroidota</taxon>
        <taxon>Cytophagia</taxon>
        <taxon>Cytophagales</taxon>
        <taxon>Chryseotaleaceae</taxon>
        <taxon>Dawidia</taxon>
    </lineage>
</organism>